<keyword evidence="4" id="KW-0547">Nucleotide-binding</keyword>
<sequence>MNLQQACRKRIFRDLIRILRELIAKGNTVIVIEHDKSIILAADYLVQMGPKAGALGGYISYQGRVEAFLKEDDCHPFLKASSQAAPLKAGKTHITIRQLAKHTLEKELLAVPIGGITALTGKSGIGKTTLVKDIIIPSINLGQSVNCAAIDWPKSIVGAHYFEPKKLRTHANTLVVSYLDLLKHICKIFASESHLKPKDFSYKTKESQCPNCNGTGVVETHLDLTANTIETCDVCHGQRYQPDILVHEVQSKSIAEVLAMTLAELKVWFTIFKAFAGCLERIEALEDIGLGHLSLEQTVQSLSSRRKTTRLALELAARCPKKPTLSIRRT</sequence>
<gene>
    <name evidence="14" type="ORF">N7U66_10075</name>
</gene>
<evidence type="ECO:0000256" key="1">
    <source>
        <dbReference type="ARBA" id="ARBA00004496"/>
    </source>
</evidence>
<comment type="similarity">
    <text evidence="11">Belongs to the ABC transporter superfamily. UvrA family.</text>
</comment>
<proteinExistence type="inferred from homology"/>
<evidence type="ECO:0000313" key="14">
    <source>
        <dbReference type="EMBL" id="WAC03974.1"/>
    </source>
</evidence>
<evidence type="ECO:0000256" key="12">
    <source>
        <dbReference type="ARBA" id="ARBA00039316"/>
    </source>
</evidence>
<evidence type="ECO:0000256" key="2">
    <source>
        <dbReference type="ARBA" id="ARBA00022490"/>
    </source>
</evidence>
<organism evidence="14 15">
    <name type="scientific">Lacinutrix neustonica</name>
    <dbReference type="NCBI Taxonomy" id="2980107"/>
    <lineage>
        <taxon>Bacteria</taxon>
        <taxon>Pseudomonadati</taxon>
        <taxon>Bacteroidota</taxon>
        <taxon>Flavobacteriia</taxon>
        <taxon>Flavobacteriales</taxon>
        <taxon>Flavobacteriaceae</taxon>
        <taxon>Lacinutrix</taxon>
    </lineage>
</organism>
<dbReference type="AlphaFoldDB" id="A0A9E8N173"/>
<evidence type="ECO:0000256" key="13">
    <source>
        <dbReference type="ARBA" id="ARBA00042156"/>
    </source>
</evidence>
<keyword evidence="9" id="KW-0238">DNA-binding</keyword>
<evidence type="ECO:0000256" key="6">
    <source>
        <dbReference type="ARBA" id="ARBA00022769"/>
    </source>
</evidence>
<evidence type="ECO:0000256" key="10">
    <source>
        <dbReference type="ARBA" id="ARBA00023204"/>
    </source>
</evidence>
<evidence type="ECO:0000256" key="9">
    <source>
        <dbReference type="ARBA" id="ARBA00023125"/>
    </source>
</evidence>
<dbReference type="InterPro" id="IPR027417">
    <property type="entry name" value="P-loop_NTPase"/>
</dbReference>
<keyword evidence="8" id="KW-0267">Excision nuclease</keyword>
<reference evidence="14" key="1">
    <citation type="submission" date="2022-11" db="EMBL/GenBank/DDBJ databases">
        <title>Lacinutrix neustonica HL-RS19T sp. nov., isolated from the surface microlayer sample of brackish Lake Shihwa.</title>
        <authorList>
            <person name="Choi J.Y."/>
            <person name="Hwang C.Y."/>
        </authorList>
    </citation>
    <scope>NUCLEOTIDE SEQUENCE</scope>
    <source>
        <strain evidence="14">HL-RS19</strain>
    </source>
</reference>
<accession>A0A9E8N173</accession>
<evidence type="ECO:0000256" key="3">
    <source>
        <dbReference type="ARBA" id="ARBA00022737"/>
    </source>
</evidence>
<keyword evidence="6" id="KW-0228">DNA excision</keyword>
<dbReference type="RefSeq" id="WP_267678612.1">
    <property type="nucleotide sequence ID" value="NZ_CP113088.1"/>
</dbReference>
<dbReference type="GO" id="GO:0005737">
    <property type="term" value="C:cytoplasm"/>
    <property type="evidence" value="ECO:0007669"/>
    <property type="project" value="UniProtKB-SubCell"/>
</dbReference>
<comment type="subcellular location">
    <subcellularLocation>
        <location evidence="1">Cytoplasm</location>
    </subcellularLocation>
</comment>
<dbReference type="Proteomes" id="UP001164705">
    <property type="component" value="Chromosome"/>
</dbReference>
<dbReference type="GO" id="GO:0005524">
    <property type="term" value="F:ATP binding"/>
    <property type="evidence" value="ECO:0007669"/>
    <property type="project" value="UniProtKB-KW"/>
</dbReference>
<evidence type="ECO:0000256" key="5">
    <source>
        <dbReference type="ARBA" id="ARBA00022763"/>
    </source>
</evidence>
<dbReference type="GO" id="GO:0004518">
    <property type="term" value="F:nuclease activity"/>
    <property type="evidence" value="ECO:0007669"/>
    <property type="project" value="UniProtKB-KW"/>
</dbReference>
<protein>
    <recommendedName>
        <fullName evidence="12">UvrABC system protein A</fullName>
    </recommendedName>
    <alternativeName>
        <fullName evidence="13">Excinuclease ABC subunit A</fullName>
    </alternativeName>
</protein>
<dbReference type="EMBL" id="CP113088">
    <property type="protein sequence ID" value="WAC03974.1"/>
    <property type="molecule type" value="Genomic_DNA"/>
</dbReference>
<dbReference type="KEGG" id="lnu:N7U66_10075"/>
<name>A0A9E8N173_9FLAO</name>
<dbReference type="GO" id="GO:0006281">
    <property type="term" value="P:DNA repair"/>
    <property type="evidence" value="ECO:0007669"/>
    <property type="project" value="UniProtKB-KW"/>
</dbReference>
<evidence type="ECO:0000256" key="8">
    <source>
        <dbReference type="ARBA" id="ARBA00022881"/>
    </source>
</evidence>
<evidence type="ECO:0000256" key="11">
    <source>
        <dbReference type="ARBA" id="ARBA00038000"/>
    </source>
</evidence>
<dbReference type="SUPFAM" id="SSF52540">
    <property type="entry name" value="P-loop containing nucleoside triphosphate hydrolases"/>
    <property type="match status" value="1"/>
</dbReference>
<keyword evidence="7" id="KW-0067">ATP-binding</keyword>
<evidence type="ECO:0000313" key="15">
    <source>
        <dbReference type="Proteomes" id="UP001164705"/>
    </source>
</evidence>
<keyword evidence="10" id="KW-0234">DNA repair</keyword>
<evidence type="ECO:0000256" key="7">
    <source>
        <dbReference type="ARBA" id="ARBA00022840"/>
    </source>
</evidence>
<dbReference type="Gene3D" id="1.20.1580.10">
    <property type="entry name" value="ABC transporter ATPase like domain"/>
    <property type="match status" value="1"/>
</dbReference>
<keyword evidence="15" id="KW-1185">Reference proteome</keyword>
<dbReference type="Gene3D" id="3.40.50.300">
    <property type="entry name" value="P-loop containing nucleotide triphosphate hydrolases"/>
    <property type="match status" value="2"/>
</dbReference>
<evidence type="ECO:0000256" key="4">
    <source>
        <dbReference type="ARBA" id="ARBA00022741"/>
    </source>
</evidence>
<keyword evidence="5" id="KW-0227">DNA damage</keyword>
<dbReference type="GO" id="GO:0003677">
    <property type="term" value="F:DNA binding"/>
    <property type="evidence" value="ECO:0007669"/>
    <property type="project" value="UniProtKB-KW"/>
</dbReference>
<keyword evidence="3" id="KW-0677">Repeat</keyword>
<keyword evidence="2" id="KW-0963">Cytoplasm</keyword>
<dbReference type="PANTHER" id="PTHR43152">
    <property type="entry name" value="UVRABC SYSTEM PROTEIN A"/>
    <property type="match status" value="1"/>
</dbReference>
<dbReference type="PANTHER" id="PTHR43152:SF3">
    <property type="entry name" value="UVRABC SYSTEM PROTEIN A"/>
    <property type="match status" value="1"/>
</dbReference>